<feature type="transmembrane region" description="Helical" evidence="1">
    <location>
        <begin position="26"/>
        <end position="44"/>
    </location>
</feature>
<evidence type="ECO:0000313" key="2">
    <source>
        <dbReference type="EMBL" id="OJF72342.1"/>
    </source>
</evidence>
<keyword evidence="1" id="KW-1133">Transmembrane helix</keyword>
<feature type="transmembrane region" description="Helical" evidence="1">
    <location>
        <begin position="470"/>
        <end position="488"/>
    </location>
</feature>
<dbReference type="Pfam" id="PF14296">
    <property type="entry name" value="O-ag_pol_Wzy"/>
    <property type="match status" value="1"/>
</dbReference>
<sequence length="494" mass="56311">MVYGKIGENVNTDNLSYKRSISLGEFLFLIIYSSFIFILSYWAFEIFSTSIPSNYEHVIFPWIIVSFILTLIGFVVIYRTPLSDVAIWFVLVSYLFMFGHVFLKVFDLHTSLVWNPGTFFHPNDKLRGALYAILSLDFISLGYFLNNSFSKEKNTSHGSDIELTKNNINNNMYKVGWIIFIIGLFCSLLNSYIVVTSTFRAGTYTAYAEAAGATGFLDDFAYLIIPGSTFILCSRKYKLNSARIFTSIISFLYLVIMVFSGSRKTQLFSILTILICYRWVYGKHKLKLSTIISTSILGFLFLNLIYIIREYRTNLSMVIPSFIKSVIHLDFLREIFGETFAETGLSLYSVVSIVKYVPAVFHFEKGLTFVRSILAILPLGGFFPTFFKNGFSTALINKYTGIPVGSSLIGDFYWNFGMIGAIIFCLLFGIVLSKVGNMKYKGNYQEPLYFSFLFVIFICIRAGLMDIARPLAIMTLIPLLIKNLLIRYSKNRSI</sequence>
<feature type="transmembrane region" description="Helical" evidence="1">
    <location>
        <begin position="85"/>
        <end position="106"/>
    </location>
</feature>
<keyword evidence="1" id="KW-0472">Membrane</keyword>
<feature type="transmembrane region" description="Helical" evidence="1">
    <location>
        <begin position="447"/>
        <end position="464"/>
    </location>
</feature>
<keyword evidence="1" id="KW-0812">Transmembrane</keyword>
<proteinExistence type="predicted"/>
<feature type="transmembrane region" description="Helical" evidence="1">
    <location>
        <begin position="215"/>
        <end position="233"/>
    </location>
</feature>
<dbReference type="Proteomes" id="UP000182015">
    <property type="component" value="Unassembled WGS sequence"/>
</dbReference>
<dbReference type="AlphaFoldDB" id="A0A1L8MNL5"/>
<accession>A0A1L8MNL5</accession>
<dbReference type="OrthoDB" id="2236165at2"/>
<feature type="transmembrane region" description="Helical" evidence="1">
    <location>
        <begin position="339"/>
        <end position="357"/>
    </location>
</feature>
<feature type="transmembrane region" description="Helical" evidence="1">
    <location>
        <begin position="240"/>
        <end position="259"/>
    </location>
</feature>
<dbReference type="InterPro" id="IPR029468">
    <property type="entry name" value="O-ag_pol_Wzy"/>
</dbReference>
<comment type="caution">
    <text evidence="2">The sequence shown here is derived from an EMBL/GenBank/DDBJ whole genome shotgun (WGS) entry which is preliminary data.</text>
</comment>
<dbReference type="EMBL" id="LZDD01000001">
    <property type="protein sequence ID" value="OJF72342.1"/>
    <property type="molecule type" value="Genomic_DNA"/>
</dbReference>
<feature type="transmembrane region" description="Helical" evidence="1">
    <location>
        <begin position="175"/>
        <end position="195"/>
    </location>
</feature>
<organism evidence="2 3">
    <name type="scientific">Streptococcus bovimastitidis</name>
    <dbReference type="NCBI Taxonomy" id="1856638"/>
    <lineage>
        <taxon>Bacteria</taxon>
        <taxon>Bacillati</taxon>
        <taxon>Bacillota</taxon>
        <taxon>Bacilli</taxon>
        <taxon>Lactobacillales</taxon>
        <taxon>Streptococcaceae</taxon>
        <taxon>Streptococcus</taxon>
    </lineage>
</organism>
<feature type="transmembrane region" description="Helical" evidence="1">
    <location>
        <begin position="288"/>
        <end position="308"/>
    </location>
</feature>
<feature type="transmembrane region" description="Helical" evidence="1">
    <location>
        <begin position="59"/>
        <end position="78"/>
    </location>
</feature>
<feature type="transmembrane region" description="Helical" evidence="1">
    <location>
        <begin position="412"/>
        <end position="435"/>
    </location>
</feature>
<dbReference type="STRING" id="1856638.A9Q68_02015"/>
<feature type="transmembrane region" description="Helical" evidence="1">
    <location>
        <begin position="369"/>
        <end position="387"/>
    </location>
</feature>
<evidence type="ECO:0008006" key="4">
    <source>
        <dbReference type="Google" id="ProtNLM"/>
    </source>
</evidence>
<reference evidence="3" key="1">
    <citation type="submission" date="2016-06" db="EMBL/GenBank/DDBJ databases">
        <authorList>
            <person name="de Vries S.P.W."/>
            <person name="Hadjirin N.F."/>
            <person name="Lay E.M."/>
            <person name="Zadoks R.N."/>
            <person name="Peacock S.J."/>
            <person name="Parkhill J."/>
            <person name="Grant A.J."/>
            <person name="Mcdougall S."/>
            <person name="Holmes M.A."/>
        </authorList>
    </citation>
    <scope>NUCLEOTIDE SEQUENCE [LARGE SCALE GENOMIC DNA]</scope>
    <source>
        <strain evidence="3">NZ1587</strain>
    </source>
</reference>
<keyword evidence="3" id="KW-1185">Reference proteome</keyword>
<gene>
    <name evidence="2" type="ORF">A9Q68_02015</name>
</gene>
<protein>
    <recommendedName>
        <fullName evidence="4">Oligosaccharide repeat unit polymerase</fullName>
    </recommendedName>
</protein>
<name>A0A1L8MNL5_9STRE</name>
<feature type="transmembrane region" description="Helical" evidence="1">
    <location>
        <begin position="126"/>
        <end position="145"/>
    </location>
</feature>
<feature type="transmembrane region" description="Helical" evidence="1">
    <location>
        <begin position="265"/>
        <end position="281"/>
    </location>
</feature>
<evidence type="ECO:0000313" key="3">
    <source>
        <dbReference type="Proteomes" id="UP000182015"/>
    </source>
</evidence>
<evidence type="ECO:0000256" key="1">
    <source>
        <dbReference type="SAM" id="Phobius"/>
    </source>
</evidence>